<keyword evidence="9" id="KW-0256">Endoplasmic reticulum</keyword>
<keyword evidence="13" id="KW-0560">Oxidoreductase</keyword>
<feature type="non-terminal residue" evidence="21">
    <location>
        <position position="1"/>
    </location>
</feature>
<dbReference type="PANTHER" id="PTHR12863">
    <property type="entry name" value="FATTY ACID HYDROXYLASE"/>
    <property type="match status" value="1"/>
</dbReference>
<feature type="binding site" evidence="18">
    <location>
        <position position="276"/>
    </location>
    <ligand>
        <name>Zn(2+)</name>
        <dbReference type="ChEBI" id="CHEBI:29105"/>
        <label>1</label>
    </ligand>
</feature>
<dbReference type="InterPro" id="IPR001199">
    <property type="entry name" value="Cyt_B5-like_heme/steroid-bd"/>
</dbReference>
<protein>
    <submittedName>
        <fullName evidence="21">Fatty acid 2-hydroxylase</fullName>
    </submittedName>
</protein>
<sequence length="314" mass="37132">DNKNSNEFLIKYQNQLYNIHDFLSYHPGGKKVLNYFKNRSLDKVFEENPHSKAAFHLLEEFTVKNQETYQKYENLIDWNAAILPQVGSLGHQYWEWVNLPVNRNIRLFDSKILENITITPWYLIPIIWIPIVIYFVYTGWMNNIANNTGTTLFESIISYVLGIFMWSLVEYVLHRELFHFKPPTNSKLLISFHFLLHGVHHKAPFDGRRLVFPPIPALIITRLLVYIYEALFPQTAVSFIMAGTVTGYICYDLIHYYLHHGAPKDGTYMYLLKRSHNYHHFLHHDLGYGISSKLWDYVFGTNICLRQLTKPIEW</sequence>
<dbReference type="InterPro" id="IPR014430">
    <property type="entry name" value="Scs7"/>
</dbReference>
<evidence type="ECO:0000256" key="18">
    <source>
        <dbReference type="PIRSR" id="PIRSR005149-1"/>
    </source>
</evidence>
<comment type="subcellular location">
    <subcellularLocation>
        <location evidence="1">Endoplasmic reticulum membrane</location>
        <topology evidence="1">Multi-pass membrane protein</topology>
    </subcellularLocation>
</comment>
<evidence type="ECO:0000256" key="1">
    <source>
        <dbReference type="ARBA" id="ARBA00004477"/>
    </source>
</evidence>
<gene>
    <name evidence="21" type="ORF">WN48_07317</name>
</gene>
<dbReference type="AlphaFoldDB" id="A0A310SW65"/>
<keyword evidence="14" id="KW-0408">Iron</keyword>
<dbReference type="InterPro" id="IPR036400">
    <property type="entry name" value="Cyt_B5-like_heme/steroid_sf"/>
</dbReference>
<feature type="binding site" evidence="18">
    <location>
        <position position="201"/>
    </location>
    <ligand>
        <name>Zn(2+)</name>
        <dbReference type="ChEBI" id="CHEBI:29105"/>
        <label>1</label>
    </ligand>
</feature>
<feature type="binding site" evidence="18">
    <location>
        <position position="200"/>
    </location>
    <ligand>
        <name>Zn(2+)</name>
        <dbReference type="ChEBI" id="CHEBI:29105"/>
        <label>1</label>
    </ligand>
</feature>
<dbReference type="GO" id="GO:0005506">
    <property type="term" value="F:iron ion binding"/>
    <property type="evidence" value="ECO:0007669"/>
    <property type="project" value="InterPro"/>
</dbReference>
<keyword evidence="22" id="KW-1185">Reference proteome</keyword>
<organism evidence="21 22">
    <name type="scientific">Eufriesea mexicana</name>
    <dbReference type="NCBI Taxonomy" id="516756"/>
    <lineage>
        <taxon>Eukaryota</taxon>
        <taxon>Metazoa</taxon>
        <taxon>Ecdysozoa</taxon>
        <taxon>Arthropoda</taxon>
        <taxon>Hexapoda</taxon>
        <taxon>Insecta</taxon>
        <taxon>Pterygota</taxon>
        <taxon>Neoptera</taxon>
        <taxon>Endopterygota</taxon>
        <taxon>Hymenoptera</taxon>
        <taxon>Apocrita</taxon>
        <taxon>Aculeata</taxon>
        <taxon>Apoidea</taxon>
        <taxon>Anthophila</taxon>
        <taxon>Apidae</taxon>
        <taxon>Eufriesea</taxon>
    </lineage>
</organism>
<evidence type="ECO:0000259" key="20">
    <source>
        <dbReference type="PROSITE" id="PS50255"/>
    </source>
</evidence>
<accession>A0A310SW65</accession>
<evidence type="ECO:0000256" key="2">
    <source>
        <dbReference type="ARBA" id="ARBA00004991"/>
    </source>
</evidence>
<evidence type="ECO:0000256" key="3">
    <source>
        <dbReference type="ARBA" id="ARBA00005189"/>
    </source>
</evidence>
<dbReference type="Gene3D" id="3.10.120.10">
    <property type="entry name" value="Cytochrome b5-like heme/steroid binding domain"/>
    <property type="match status" value="1"/>
</dbReference>
<proteinExistence type="inferred from homology"/>
<dbReference type="EMBL" id="KQ759870">
    <property type="protein sequence ID" value="OAD62446.1"/>
    <property type="molecule type" value="Genomic_DNA"/>
</dbReference>
<comment type="pathway">
    <text evidence="2">Sphingolipid metabolism.</text>
</comment>
<feature type="binding site" evidence="18">
    <location>
        <position position="280"/>
    </location>
    <ligand>
        <name>Zn(2+)</name>
        <dbReference type="ChEBI" id="CHEBI:29105"/>
        <label>1</label>
    </ligand>
</feature>
<evidence type="ECO:0000256" key="15">
    <source>
        <dbReference type="ARBA" id="ARBA00023098"/>
    </source>
</evidence>
<keyword evidence="11 18" id="KW-0862">Zinc</keyword>
<evidence type="ECO:0000256" key="14">
    <source>
        <dbReference type="ARBA" id="ARBA00023004"/>
    </source>
</evidence>
<evidence type="ECO:0000313" key="21">
    <source>
        <dbReference type="EMBL" id="OAD62446.1"/>
    </source>
</evidence>
<dbReference type="OrthoDB" id="2204368at2759"/>
<feature type="domain" description="Cytochrome b5 heme-binding" evidence="20">
    <location>
        <begin position="1"/>
        <end position="67"/>
    </location>
</feature>
<dbReference type="PROSITE" id="PS50255">
    <property type="entry name" value="CYTOCHROME_B5_2"/>
    <property type="match status" value="1"/>
</dbReference>
<comment type="pathway">
    <text evidence="3">Lipid metabolism.</text>
</comment>
<name>A0A310SW65_9HYME</name>
<dbReference type="GO" id="GO:0080132">
    <property type="term" value="F:fatty acid 2-hydroxylase activity"/>
    <property type="evidence" value="ECO:0007669"/>
    <property type="project" value="InterPro"/>
</dbReference>
<dbReference type="PROSITE" id="PS00191">
    <property type="entry name" value="CYTOCHROME_B5_1"/>
    <property type="match status" value="1"/>
</dbReference>
<feature type="transmembrane region" description="Helical" evidence="19">
    <location>
        <begin position="152"/>
        <end position="173"/>
    </location>
</feature>
<feature type="transmembrane region" description="Helical" evidence="19">
    <location>
        <begin position="210"/>
        <end position="228"/>
    </location>
</feature>
<dbReference type="GO" id="GO:0006633">
    <property type="term" value="P:fatty acid biosynthetic process"/>
    <property type="evidence" value="ECO:0007669"/>
    <property type="project" value="UniProtKB-KW"/>
</dbReference>
<feature type="transmembrane region" description="Helical" evidence="19">
    <location>
        <begin position="121"/>
        <end position="140"/>
    </location>
</feature>
<evidence type="ECO:0000256" key="4">
    <source>
        <dbReference type="ARBA" id="ARBA00005747"/>
    </source>
</evidence>
<dbReference type="GO" id="GO:0020037">
    <property type="term" value="F:heme binding"/>
    <property type="evidence" value="ECO:0007669"/>
    <property type="project" value="InterPro"/>
</dbReference>
<evidence type="ECO:0000256" key="13">
    <source>
        <dbReference type="ARBA" id="ARBA00023002"/>
    </source>
</evidence>
<keyword evidence="15" id="KW-0443">Lipid metabolism</keyword>
<dbReference type="InterPro" id="IPR018506">
    <property type="entry name" value="Cyt_B5_heme-BS"/>
</dbReference>
<dbReference type="InterPro" id="IPR006694">
    <property type="entry name" value="Fatty_acid_hydroxylase"/>
</dbReference>
<reference evidence="21 22" key="1">
    <citation type="submission" date="2015-07" db="EMBL/GenBank/DDBJ databases">
        <title>The genome of Eufriesea mexicana.</title>
        <authorList>
            <person name="Pan H."/>
            <person name="Kapheim K."/>
        </authorList>
    </citation>
    <scope>NUCLEOTIDE SEQUENCE [LARGE SCALE GENOMIC DNA]</scope>
    <source>
        <strain evidence="21">0111107269</strain>
        <tissue evidence="21">Whole body</tissue>
    </source>
</reference>
<keyword evidence="17" id="KW-0275">Fatty acid biosynthesis</keyword>
<dbReference type="Pfam" id="PF04116">
    <property type="entry name" value="FA_hydroxylase"/>
    <property type="match status" value="1"/>
</dbReference>
<evidence type="ECO:0000256" key="8">
    <source>
        <dbReference type="ARBA" id="ARBA00022723"/>
    </source>
</evidence>
<evidence type="ECO:0000256" key="5">
    <source>
        <dbReference type="ARBA" id="ARBA00022516"/>
    </source>
</evidence>
<keyword evidence="6" id="KW-0349">Heme</keyword>
<evidence type="ECO:0000256" key="10">
    <source>
        <dbReference type="ARBA" id="ARBA00022832"/>
    </source>
</evidence>
<feature type="binding site" evidence="18">
    <location>
        <position position="174"/>
    </location>
    <ligand>
        <name>Zn(2+)</name>
        <dbReference type="ChEBI" id="CHEBI:29105"/>
        <label>1</label>
    </ligand>
</feature>
<feature type="binding site" evidence="18">
    <location>
        <position position="179"/>
    </location>
    <ligand>
        <name>Zn(2+)</name>
        <dbReference type="ChEBI" id="CHEBI:29105"/>
        <label>1</label>
    </ligand>
</feature>
<feature type="binding site" evidence="18">
    <location>
        <position position="259"/>
    </location>
    <ligand>
        <name>Zn(2+)</name>
        <dbReference type="ChEBI" id="CHEBI:29105"/>
        <label>1</label>
    </ligand>
</feature>
<evidence type="ECO:0000256" key="7">
    <source>
        <dbReference type="ARBA" id="ARBA00022692"/>
    </source>
</evidence>
<keyword evidence="7 19" id="KW-0812">Transmembrane</keyword>
<comment type="cofactor">
    <cofactor evidence="18">
        <name>Zn(2+)</name>
        <dbReference type="ChEBI" id="CHEBI:29105"/>
    </cofactor>
    <text evidence="18">Binds 2 Zn(2+) ions per subunit that likely form a catalytic dimetal center.</text>
</comment>
<dbReference type="PIRSF" id="PIRSF005149">
    <property type="entry name" value="IPC-B_HD"/>
    <property type="match status" value="1"/>
</dbReference>
<evidence type="ECO:0000256" key="9">
    <source>
        <dbReference type="ARBA" id="ARBA00022824"/>
    </source>
</evidence>
<dbReference type="PANTHER" id="PTHR12863:SF1">
    <property type="entry name" value="FATTY ACID 2-HYDROXYLASE"/>
    <property type="match status" value="1"/>
</dbReference>
<comment type="similarity">
    <text evidence="4">Belongs to the sterol desaturase family. SCS7 subfamily.</text>
</comment>
<keyword evidence="16 19" id="KW-0472">Membrane</keyword>
<feature type="binding site" evidence="18">
    <location>
        <position position="197"/>
    </location>
    <ligand>
        <name>Zn(2+)</name>
        <dbReference type="ChEBI" id="CHEBI:29105"/>
        <label>1</label>
    </ligand>
</feature>
<dbReference type="GO" id="GO:0005789">
    <property type="term" value="C:endoplasmic reticulum membrane"/>
    <property type="evidence" value="ECO:0007669"/>
    <property type="project" value="UniProtKB-SubCell"/>
</dbReference>
<keyword evidence="5" id="KW-0444">Lipid biosynthesis</keyword>
<feature type="non-terminal residue" evidence="21">
    <location>
        <position position="314"/>
    </location>
</feature>
<keyword evidence="10" id="KW-0276">Fatty acid metabolism</keyword>
<feature type="transmembrane region" description="Helical" evidence="19">
    <location>
        <begin position="234"/>
        <end position="254"/>
    </location>
</feature>
<dbReference type="SUPFAM" id="SSF55856">
    <property type="entry name" value="Cytochrome b5-like heme/steroid binding domain"/>
    <property type="match status" value="1"/>
</dbReference>
<dbReference type="Proteomes" id="UP000250275">
    <property type="component" value="Unassembled WGS sequence"/>
</dbReference>
<evidence type="ECO:0000256" key="6">
    <source>
        <dbReference type="ARBA" id="ARBA00022617"/>
    </source>
</evidence>
<evidence type="ECO:0000256" key="12">
    <source>
        <dbReference type="ARBA" id="ARBA00022989"/>
    </source>
</evidence>
<evidence type="ECO:0000256" key="19">
    <source>
        <dbReference type="SAM" id="Phobius"/>
    </source>
</evidence>
<keyword evidence="8 18" id="KW-0479">Metal-binding</keyword>
<feature type="binding site" evidence="18">
    <location>
        <position position="255"/>
    </location>
    <ligand>
        <name>Zn(2+)</name>
        <dbReference type="ChEBI" id="CHEBI:29105"/>
        <label>1</label>
    </ligand>
</feature>
<feature type="binding site" evidence="18">
    <location>
        <position position="279"/>
    </location>
    <ligand>
        <name>Zn(2+)</name>
        <dbReference type="ChEBI" id="CHEBI:29105"/>
        <label>1</label>
    </ligand>
</feature>
<dbReference type="Pfam" id="PF00173">
    <property type="entry name" value="Cyt-b5"/>
    <property type="match status" value="1"/>
</dbReference>
<evidence type="ECO:0000256" key="16">
    <source>
        <dbReference type="ARBA" id="ARBA00023136"/>
    </source>
</evidence>
<evidence type="ECO:0000256" key="11">
    <source>
        <dbReference type="ARBA" id="ARBA00022833"/>
    </source>
</evidence>
<evidence type="ECO:0000256" key="17">
    <source>
        <dbReference type="ARBA" id="ARBA00023160"/>
    </source>
</evidence>
<keyword evidence="12 19" id="KW-1133">Transmembrane helix</keyword>
<evidence type="ECO:0000313" key="22">
    <source>
        <dbReference type="Proteomes" id="UP000250275"/>
    </source>
</evidence>